<evidence type="ECO:0000313" key="2">
    <source>
        <dbReference type="EMBL" id="SUZ59743.1"/>
    </source>
</evidence>
<protein>
    <submittedName>
        <fullName evidence="2">Uncharacterized protein</fullName>
    </submittedName>
</protein>
<organism evidence="2">
    <name type="scientific">marine metagenome</name>
    <dbReference type="NCBI Taxonomy" id="408172"/>
    <lineage>
        <taxon>unclassified sequences</taxon>
        <taxon>metagenomes</taxon>
        <taxon>ecological metagenomes</taxon>
    </lineage>
</organism>
<dbReference type="EMBL" id="UINC01000697">
    <property type="protein sequence ID" value="SUZ59743.1"/>
    <property type="molecule type" value="Genomic_DNA"/>
</dbReference>
<evidence type="ECO:0000256" key="1">
    <source>
        <dbReference type="SAM" id="MobiDB-lite"/>
    </source>
</evidence>
<feature type="compositionally biased region" description="Basic and acidic residues" evidence="1">
    <location>
        <begin position="28"/>
        <end position="40"/>
    </location>
</feature>
<gene>
    <name evidence="2" type="ORF">METZ01_LOCUS12597</name>
</gene>
<feature type="non-terminal residue" evidence="2">
    <location>
        <position position="1"/>
    </location>
</feature>
<reference evidence="2" key="1">
    <citation type="submission" date="2018-05" db="EMBL/GenBank/DDBJ databases">
        <authorList>
            <person name="Lanie J.A."/>
            <person name="Ng W.-L."/>
            <person name="Kazmierczak K.M."/>
            <person name="Andrzejewski T.M."/>
            <person name="Davidsen T.M."/>
            <person name="Wayne K.J."/>
            <person name="Tettelin H."/>
            <person name="Glass J.I."/>
            <person name="Rusch D."/>
            <person name="Podicherti R."/>
            <person name="Tsui H.-C.T."/>
            <person name="Winkler M.E."/>
        </authorList>
    </citation>
    <scope>NUCLEOTIDE SEQUENCE</scope>
</reference>
<name>A0A381P244_9ZZZZ</name>
<feature type="region of interest" description="Disordered" evidence="1">
    <location>
        <begin position="20"/>
        <end position="63"/>
    </location>
</feature>
<sequence length="63" mass="7466">VLAETHTDYSFRRRLIAPAHLNRMTDPPADRHPQPEDESTRWLGKTDQWRSDMLTDQDKDFAE</sequence>
<proteinExistence type="predicted"/>
<accession>A0A381P244</accession>
<dbReference type="AlphaFoldDB" id="A0A381P244"/>